<feature type="compositionally biased region" description="Polar residues" evidence="1">
    <location>
        <begin position="8"/>
        <end position="29"/>
    </location>
</feature>
<evidence type="ECO:0000313" key="2">
    <source>
        <dbReference type="EMBL" id="MPC47953.1"/>
    </source>
</evidence>
<reference evidence="2 3" key="1">
    <citation type="submission" date="2019-05" db="EMBL/GenBank/DDBJ databases">
        <title>Another draft genome of Portunus trituberculatus and its Hox gene families provides insights of decapod evolution.</title>
        <authorList>
            <person name="Jeong J.-H."/>
            <person name="Song I."/>
            <person name="Kim S."/>
            <person name="Choi T."/>
            <person name="Kim D."/>
            <person name="Ryu S."/>
            <person name="Kim W."/>
        </authorList>
    </citation>
    <scope>NUCLEOTIDE SEQUENCE [LARGE SCALE GENOMIC DNA]</scope>
    <source>
        <tissue evidence="2">Muscle</tissue>
    </source>
</reference>
<dbReference type="AlphaFoldDB" id="A0A5B7FSG3"/>
<organism evidence="2 3">
    <name type="scientific">Portunus trituberculatus</name>
    <name type="common">Swimming crab</name>
    <name type="synonym">Neptunus trituberculatus</name>
    <dbReference type="NCBI Taxonomy" id="210409"/>
    <lineage>
        <taxon>Eukaryota</taxon>
        <taxon>Metazoa</taxon>
        <taxon>Ecdysozoa</taxon>
        <taxon>Arthropoda</taxon>
        <taxon>Crustacea</taxon>
        <taxon>Multicrustacea</taxon>
        <taxon>Malacostraca</taxon>
        <taxon>Eumalacostraca</taxon>
        <taxon>Eucarida</taxon>
        <taxon>Decapoda</taxon>
        <taxon>Pleocyemata</taxon>
        <taxon>Brachyura</taxon>
        <taxon>Eubrachyura</taxon>
        <taxon>Portunoidea</taxon>
        <taxon>Portunidae</taxon>
        <taxon>Portuninae</taxon>
        <taxon>Portunus</taxon>
    </lineage>
</organism>
<accession>A0A5B7FSG3</accession>
<sequence length="63" mass="6783">MSAILQKLVSSRRSADNDTTSNDGASRPSNDVVPTPRPHLPHSATLAPHLSSSASLKEFSVWR</sequence>
<gene>
    <name evidence="2" type="ORF">E2C01_041714</name>
</gene>
<feature type="region of interest" description="Disordered" evidence="1">
    <location>
        <begin position="1"/>
        <end position="49"/>
    </location>
</feature>
<proteinExistence type="predicted"/>
<evidence type="ECO:0000256" key="1">
    <source>
        <dbReference type="SAM" id="MobiDB-lite"/>
    </source>
</evidence>
<evidence type="ECO:0000313" key="3">
    <source>
        <dbReference type="Proteomes" id="UP000324222"/>
    </source>
</evidence>
<dbReference type="EMBL" id="VSRR010008022">
    <property type="protein sequence ID" value="MPC47953.1"/>
    <property type="molecule type" value="Genomic_DNA"/>
</dbReference>
<protein>
    <submittedName>
        <fullName evidence="2">Uncharacterized protein</fullName>
    </submittedName>
</protein>
<name>A0A5B7FSG3_PORTR</name>
<comment type="caution">
    <text evidence="2">The sequence shown here is derived from an EMBL/GenBank/DDBJ whole genome shotgun (WGS) entry which is preliminary data.</text>
</comment>
<keyword evidence="3" id="KW-1185">Reference proteome</keyword>
<dbReference type="Proteomes" id="UP000324222">
    <property type="component" value="Unassembled WGS sequence"/>
</dbReference>